<dbReference type="EMBL" id="CAJZBQ010000014">
    <property type="protein sequence ID" value="CAG9315643.1"/>
    <property type="molecule type" value="Genomic_DNA"/>
</dbReference>
<organism evidence="2 3">
    <name type="scientific">Blepharisma stoltei</name>
    <dbReference type="NCBI Taxonomy" id="1481888"/>
    <lineage>
        <taxon>Eukaryota</taxon>
        <taxon>Sar</taxon>
        <taxon>Alveolata</taxon>
        <taxon>Ciliophora</taxon>
        <taxon>Postciliodesmatophora</taxon>
        <taxon>Heterotrichea</taxon>
        <taxon>Heterotrichida</taxon>
        <taxon>Blepharismidae</taxon>
        <taxon>Blepharisma</taxon>
    </lineage>
</organism>
<dbReference type="Proteomes" id="UP001162131">
    <property type="component" value="Unassembled WGS sequence"/>
</dbReference>
<comment type="caution">
    <text evidence="2">The sequence shown here is derived from an EMBL/GenBank/DDBJ whole genome shotgun (WGS) entry which is preliminary data.</text>
</comment>
<accession>A0AAU9IQ93</accession>
<gene>
    <name evidence="2" type="ORF">BSTOLATCC_MIC14393</name>
</gene>
<sequence length="352" mass="40835">MNQSKSDTAIFFTNSNSNEIIKEIDIDIDIYHAKVTFSKVNSNCKCNLDCLDWMEDYINQMTSSFNAFMELKNRNCNSHNSFLSENTTNRSLNSSYESSLSSSDTFYSEEEQKLSNEWKKLIKEKAIFQKQNRQLIHAKKEIYRSVKALLQELISTKLGIENQDGIFLFPLCENKKMSTFFNISERTSLDHSIPKQNAISSSLNLQDKADASASIGFENIHNSSCFSSKEDEKCIHPLIKESIISESNKNKESEKKAKIRKQNRWITVPNIEKLIKQAPKKLTLIEKEKNELEEKAKSIFRKSTEINLKEFHLKLKEQEIAKKLEYCDLKQKENSINSEKIARLLKSYINHI</sequence>
<proteinExistence type="predicted"/>
<protein>
    <submittedName>
        <fullName evidence="2">Uncharacterized protein</fullName>
    </submittedName>
</protein>
<dbReference type="AlphaFoldDB" id="A0AAU9IQ93"/>
<evidence type="ECO:0000313" key="3">
    <source>
        <dbReference type="Proteomes" id="UP001162131"/>
    </source>
</evidence>
<reference evidence="2" key="1">
    <citation type="submission" date="2021-09" db="EMBL/GenBank/DDBJ databases">
        <authorList>
            <consortium name="AG Swart"/>
            <person name="Singh M."/>
            <person name="Singh A."/>
            <person name="Seah K."/>
            <person name="Emmerich C."/>
        </authorList>
    </citation>
    <scope>NUCLEOTIDE SEQUENCE</scope>
    <source>
        <strain evidence="2">ATCC30299</strain>
    </source>
</reference>
<name>A0AAU9IQ93_9CILI</name>
<evidence type="ECO:0000313" key="2">
    <source>
        <dbReference type="EMBL" id="CAG9315643.1"/>
    </source>
</evidence>
<keyword evidence="3" id="KW-1185">Reference proteome</keyword>
<keyword evidence="1" id="KW-0175">Coiled coil</keyword>
<feature type="coiled-coil region" evidence="1">
    <location>
        <begin position="275"/>
        <end position="302"/>
    </location>
</feature>
<evidence type="ECO:0000256" key="1">
    <source>
        <dbReference type="SAM" id="Coils"/>
    </source>
</evidence>